<evidence type="ECO:0000256" key="2">
    <source>
        <dbReference type="ARBA" id="ARBA00022679"/>
    </source>
</evidence>
<accession>A0ABW4L4Q9</accession>
<sequence length="377" mass="41010">MSIVSTQTAARADEPSDSGRPLRIAMIAPPWFELPPKGYGGTEAVVASLVDGLVRRGHDVTLVAAGEHRTRATRFHAVYDVPPTSLLGTPMPEVVVAAEAARVLETFEVDVVHDHTLAGPLLARGRQIPTVTTMHGPVTGANGDYVERLGRSVDVVAISDAQRRANPRLNWVGTVHNAIDVASFPYRAEKDDYVLWLGRFNPDKGAHLAIDAARAAGRPIVLAGKLNEAGEREYFETFVRPRLGDDVEYVGEADARTKRDLLAYARALAFPIQWEEPFGMVMIEAMACGTPVVAMDRGSVPEVVEHGRSGLVVDSFADFVDALEAVDELDPADARMRAEEMFDVDVMAAGYERVYRMLVEGTSSIRQLTDTDFGEVA</sequence>
<evidence type="ECO:0000313" key="6">
    <source>
        <dbReference type="Proteomes" id="UP001597277"/>
    </source>
</evidence>
<evidence type="ECO:0000259" key="3">
    <source>
        <dbReference type="Pfam" id="PF00534"/>
    </source>
</evidence>
<dbReference type="PANTHER" id="PTHR12526">
    <property type="entry name" value="GLYCOSYLTRANSFERASE"/>
    <property type="match status" value="1"/>
</dbReference>
<organism evidence="5 6">
    <name type="scientific">Georgenia deserti</name>
    <dbReference type="NCBI Taxonomy" id="2093781"/>
    <lineage>
        <taxon>Bacteria</taxon>
        <taxon>Bacillati</taxon>
        <taxon>Actinomycetota</taxon>
        <taxon>Actinomycetes</taxon>
        <taxon>Micrococcales</taxon>
        <taxon>Bogoriellaceae</taxon>
        <taxon>Georgenia</taxon>
    </lineage>
</organism>
<proteinExistence type="predicted"/>
<dbReference type="SUPFAM" id="SSF53756">
    <property type="entry name" value="UDP-Glycosyltransferase/glycogen phosphorylase"/>
    <property type="match status" value="1"/>
</dbReference>
<gene>
    <name evidence="5" type="ORF">ACFSE6_03930</name>
</gene>
<keyword evidence="6" id="KW-1185">Reference proteome</keyword>
<keyword evidence="1" id="KW-0328">Glycosyltransferase</keyword>
<evidence type="ECO:0000259" key="4">
    <source>
        <dbReference type="Pfam" id="PF13439"/>
    </source>
</evidence>
<dbReference type="InterPro" id="IPR001296">
    <property type="entry name" value="Glyco_trans_1"/>
</dbReference>
<dbReference type="Gene3D" id="3.40.50.2000">
    <property type="entry name" value="Glycogen Phosphorylase B"/>
    <property type="match status" value="2"/>
</dbReference>
<protein>
    <submittedName>
        <fullName evidence="5">Glycosyltransferase family 4 protein</fullName>
    </submittedName>
</protein>
<feature type="domain" description="Glycosyltransferase subfamily 4-like N-terminal" evidence="4">
    <location>
        <begin position="39"/>
        <end position="180"/>
    </location>
</feature>
<name>A0ABW4L4Q9_9MICO</name>
<comment type="caution">
    <text evidence="5">The sequence shown here is derived from an EMBL/GenBank/DDBJ whole genome shotgun (WGS) entry which is preliminary data.</text>
</comment>
<dbReference type="RefSeq" id="WP_388002413.1">
    <property type="nucleotide sequence ID" value="NZ_JBHUEE010000002.1"/>
</dbReference>
<dbReference type="CDD" id="cd03802">
    <property type="entry name" value="GT4_AviGT4-like"/>
    <property type="match status" value="1"/>
</dbReference>
<reference evidence="6" key="1">
    <citation type="journal article" date="2019" name="Int. J. Syst. Evol. Microbiol.">
        <title>The Global Catalogue of Microorganisms (GCM) 10K type strain sequencing project: providing services to taxonomists for standard genome sequencing and annotation.</title>
        <authorList>
            <consortium name="The Broad Institute Genomics Platform"/>
            <consortium name="The Broad Institute Genome Sequencing Center for Infectious Disease"/>
            <person name="Wu L."/>
            <person name="Ma J."/>
        </authorList>
    </citation>
    <scope>NUCLEOTIDE SEQUENCE [LARGE SCALE GENOMIC DNA]</scope>
    <source>
        <strain evidence="6">JCM 17130</strain>
    </source>
</reference>
<dbReference type="PANTHER" id="PTHR12526:SF595">
    <property type="entry name" value="BLL5217 PROTEIN"/>
    <property type="match status" value="1"/>
</dbReference>
<dbReference type="EMBL" id="JBHUEE010000002">
    <property type="protein sequence ID" value="MFD1716969.1"/>
    <property type="molecule type" value="Genomic_DNA"/>
</dbReference>
<dbReference type="Pfam" id="PF00534">
    <property type="entry name" value="Glycos_transf_1"/>
    <property type="match status" value="1"/>
</dbReference>
<dbReference type="Proteomes" id="UP001597277">
    <property type="component" value="Unassembled WGS sequence"/>
</dbReference>
<dbReference type="Pfam" id="PF13439">
    <property type="entry name" value="Glyco_transf_4"/>
    <property type="match status" value="1"/>
</dbReference>
<dbReference type="InterPro" id="IPR028098">
    <property type="entry name" value="Glyco_trans_4-like_N"/>
</dbReference>
<feature type="domain" description="Glycosyl transferase family 1" evidence="3">
    <location>
        <begin position="188"/>
        <end position="336"/>
    </location>
</feature>
<evidence type="ECO:0000256" key="1">
    <source>
        <dbReference type="ARBA" id="ARBA00022676"/>
    </source>
</evidence>
<keyword evidence="2" id="KW-0808">Transferase</keyword>
<evidence type="ECO:0000313" key="5">
    <source>
        <dbReference type="EMBL" id="MFD1716969.1"/>
    </source>
</evidence>